<dbReference type="Pfam" id="PF05154">
    <property type="entry name" value="TM2"/>
    <property type="match status" value="1"/>
</dbReference>
<keyword evidence="2 5" id="KW-0812">Transmembrane</keyword>
<feature type="transmembrane region" description="Helical" evidence="5">
    <location>
        <begin position="72"/>
        <end position="91"/>
    </location>
</feature>
<dbReference type="AlphaFoldDB" id="A0A923I7D1"/>
<dbReference type="EMBL" id="JACONZ010000001">
    <property type="protein sequence ID" value="MBC5580317.1"/>
    <property type="molecule type" value="Genomic_DNA"/>
</dbReference>
<feature type="domain" description="TM2" evidence="6">
    <location>
        <begin position="68"/>
        <end position="120"/>
    </location>
</feature>
<evidence type="ECO:0000256" key="3">
    <source>
        <dbReference type="ARBA" id="ARBA00022989"/>
    </source>
</evidence>
<dbReference type="GO" id="GO:0016020">
    <property type="term" value="C:membrane"/>
    <property type="evidence" value="ECO:0007669"/>
    <property type="project" value="UniProtKB-SubCell"/>
</dbReference>
<keyword evidence="3 5" id="KW-1133">Transmembrane helix</keyword>
<comment type="subcellular location">
    <subcellularLocation>
        <location evidence="1">Membrane</location>
        <topology evidence="1">Multi-pass membrane protein</topology>
    </subcellularLocation>
</comment>
<organism evidence="8 9">
    <name type="scientific">Anaerofilum hominis</name>
    <dbReference type="NCBI Taxonomy" id="2763016"/>
    <lineage>
        <taxon>Bacteria</taxon>
        <taxon>Bacillati</taxon>
        <taxon>Bacillota</taxon>
        <taxon>Clostridia</taxon>
        <taxon>Eubacteriales</taxon>
        <taxon>Oscillospiraceae</taxon>
        <taxon>Anaerofilum</taxon>
    </lineage>
</organism>
<keyword evidence="9" id="KW-1185">Reference proteome</keyword>
<reference evidence="8" key="1">
    <citation type="submission" date="2020-08" db="EMBL/GenBank/DDBJ databases">
        <title>Genome public.</title>
        <authorList>
            <person name="Liu C."/>
            <person name="Sun Q."/>
        </authorList>
    </citation>
    <scope>NUCLEOTIDE SEQUENCE</scope>
    <source>
        <strain evidence="8">BX8</strain>
    </source>
</reference>
<evidence type="ECO:0000256" key="1">
    <source>
        <dbReference type="ARBA" id="ARBA00004141"/>
    </source>
</evidence>
<dbReference type="RefSeq" id="WP_186886679.1">
    <property type="nucleotide sequence ID" value="NZ_JACONZ010000001.1"/>
</dbReference>
<evidence type="ECO:0000259" key="6">
    <source>
        <dbReference type="Pfam" id="PF05154"/>
    </source>
</evidence>
<feature type="domain" description="DZANK-type" evidence="7">
    <location>
        <begin position="3"/>
        <end position="49"/>
    </location>
</feature>
<evidence type="ECO:0000256" key="4">
    <source>
        <dbReference type="ARBA" id="ARBA00023136"/>
    </source>
</evidence>
<keyword evidence="4 5" id="KW-0472">Membrane</keyword>
<evidence type="ECO:0000313" key="9">
    <source>
        <dbReference type="Proteomes" id="UP000659630"/>
    </source>
</evidence>
<evidence type="ECO:0000313" key="8">
    <source>
        <dbReference type="EMBL" id="MBC5580317.1"/>
    </source>
</evidence>
<name>A0A923I7D1_9FIRM</name>
<dbReference type="Proteomes" id="UP000659630">
    <property type="component" value="Unassembled WGS sequence"/>
</dbReference>
<dbReference type="InterPro" id="IPR007829">
    <property type="entry name" value="TM2"/>
</dbReference>
<accession>A0A923I7D1</accession>
<evidence type="ECO:0000259" key="7">
    <source>
        <dbReference type="Pfam" id="PF12773"/>
    </source>
</evidence>
<sequence length="139" mass="14465">MFCRNCGREIGEGNTVCTGCGAPAGSGYKFCPRCGHPTDELAVYCTNCGAPLTNIQGQNAAGGRPAGQKSRLAAGLLGIFLGGLGIHNFYLGYNEKGICQIVLFVLCCGIVSSIWGFVEGILILCGHIDTDAFGQPLTD</sequence>
<evidence type="ECO:0000256" key="2">
    <source>
        <dbReference type="ARBA" id="ARBA00022692"/>
    </source>
</evidence>
<feature type="transmembrane region" description="Helical" evidence="5">
    <location>
        <begin position="97"/>
        <end position="118"/>
    </location>
</feature>
<dbReference type="Pfam" id="PF12773">
    <property type="entry name" value="DZR"/>
    <property type="match status" value="1"/>
</dbReference>
<protein>
    <submittedName>
        <fullName evidence="8">NINE protein</fullName>
    </submittedName>
</protein>
<dbReference type="InterPro" id="IPR025874">
    <property type="entry name" value="DZR"/>
</dbReference>
<comment type="caution">
    <text evidence="8">The sequence shown here is derived from an EMBL/GenBank/DDBJ whole genome shotgun (WGS) entry which is preliminary data.</text>
</comment>
<proteinExistence type="predicted"/>
<evidence type="ECO:0000256" key="5">
    <source>
        <dbReference type="SAM" id="Phobius"/>
    </source>
</evidence>
<gene>
    <name evidence="8" type="ORF">H8S23_02240</name>
</gene>